<reference evidence="2 3" key="1">
    <citation type="submission" date="2014-02" db="EMBL/GenBank/DDBJ databases">
        <title>The genome sequence of the entomopathogenic fungus Metarhizium robertsii ARSEF 2575.</title>
        <authorList>
            <person name="Giuliano Garisto Donzelli B."/>
            <person name="Roe B.A."/>
            <person name="Macmil S.L."/>
            <person name="Krasnoff S.B."/>
            <person name="Gibson D.M."/>
        </authorList>
    </citation>
    <scope>NUCLEOTIDE SEQUENCE [LARGE SCALE GENOMIC DNA]</scope>
    <source>
        <strain evidence="2 3">ARSEF 2575</strain>
    </source>
</reference>
<feature type="region of interest" description="Disordered" evidence="1">
    <location>
        <begin position="147"/>
        <end position="172"/>
    </location>
</feature>
<dbReference type="AlphaFoldDB" id="A0A014QZ05"/>
<dbReference type="Proteomes" id="UP000030151">
    <property type="component" value="Unassembled WGS sequence"/>
</dbReference>
<protein>
    <submittedName>
        <fullName evidence="2">Uncharacterized protein</fullName>
    </submittedName>
</protein>
<dbReference type="eggNOG" id="ENOG502SFYT">
    <property type="taxonomic scope" value="Eukaryota"/>
</dbReference>
<dbReference type="EMBL" id="JELW01000015">
    <property type="protein sequence ID" value="EXV00012.1"/>
    <property type="molecule type" value="Genomic_DNA"/>
</dbReference>
<organism evidence="2 3">
    <name type="scientific">Metarhizium robertsii</name>
    <dbReference type="NCBI Taxonomy" id="568076"/>
    <lineage>
        <taxon>Eukaryota</taxon>
        <taxon>Fungi</taxon>
        <taxon>Dikarya</taxon>
        <taxon>Ascomycota</taxon>
        <taxon>Pezizomycotina</taxon>
        <taxon>Sordariomycetes</taxon>
        <taxon>Hypocreomycetidae</taxon>
        <taxon>Hypocreales</taxon>
        <taxon>Clavicipitaceae</taxon>
        <taxon>Metarhizium</taxon>
    </lineage>
</organism>
<feature type="region of interest" description="Disordered" evidence="1">
    <location>
        <begin position="1"/>
        <end position="51"/>
    </location>
</feature>
<accession>A0A014QZ05</accession>
<sequence length="240" mass="25651">MSEKDPEPSPPVPDTAVSPSTGLPDPETRSIQHSAEPAPPPPPVPPPAFEPLFTLVTNASTGATMHPRVQYLFSDDDASILSHPNDDPNHRAMLVDLAPTEASTWSVQWASSLSPDFAITASQLSVQRSDDASEGDTSMMLRLEGVEREPLDAGGGSRPNSLPSSGSGAIGRENVDALADEFKRRMGVLKKVVAEGEKRRDILERQASSLPRPKTEDEYGSPRGGESAMRGAPFEDEFPG</sequence>
<feature type="compositionally biased region" description="Polar residues" evidence="1">
    <location>
        <begin position="158"/>
        <end position="167"/>
    </location>
</feature>
<comment type="caution">
    <text evidence="2">The sequence shown here is derived from an EMBL/GenBank/DDBJ whole genome shotgun (WGS) entry which is preliminary data.</text>
</comment>
<feature type="region of interest" description="Disordered" evidence="1">
    <location>
        <begin position="197"/>
        <end position="240"/>
    </location>
</feature>
<dbReference type="HOGENOM" id="CLU_078262_1_0_1"/>
<evidence type="ECO:0000313" key="2">
    <source>
        <dbReference type="EMBL" id="EXV00012.1"/>
    </source>
</evidence>
<proteinExistence type="predicted"/>
<gene>
    <name evidence="2" type="ORF">X797_006804</name>
</gene>
<name>A0A014QZ05_9HYPO</name>
<dbReference type="OrthoDB" id="1681166at2759"/>
<feature type="compositionally biased region" description="Pro residues" evidence="1">
    <location>
        <begin position="37"/>
        <end position="49"/>
    </location>
</feature>
<evidence type="ECO:0000256" key="1">
    <source>
        <dbReference type="SAM" id="MobiDB-lite"/>
    </source>
</evidence>
<evidence type="ECO:0000313" key="3">
    <source>
        <dbReference type="Proteomes" id="UP000030151"/>
    </source>
</evidence>